<dbReference type="RefSeq" id="WP_093730882.1">
    <property type="nucleotide sequence ID" value="NZ_FMYW01000013.1"/>
</dbReference>
<dbReference type="CDD" id="cd14667">
    <property type="entry name" value="3D_containing_proteins"/>
    <property type="match status" value="1"/>
</dbReference>
<dbReference type="Gene3D" id="2.40.40.10">
    <property type="entry name" value="RlpA-like domain"/>
    <property type="match status" value="1"/>
</dbReference>
<dbReference type="InterPro" id="IPR011098">
    <property type="entry name" value="G5_dom"/>
</dbReference>
<dbReference type="InterPro" id="IPR051933">
    <property type="entry name" value="Resuscitation_pf_RpfB"/>
</dbReference>
<dbReference type="Gene3D" id="2.20.230.10">
    <property type="entry name" value="Resuscitation-promoting factor rpfb"/>
    <property type="match status" value="1"/>
</dbReference>
<keyword evidence="5" id="KW-1185">Reference proteome</keyword>
<name>A0A1G6NC22_9FIRM</name>
<dbReference type="SUPFAM" id="SSF50685">
    <property type="entry name" value="Barwin-like endoglucanases"/>
    <property type="match status" value="1"/>
</dbReference>
<evidence type="ECO:0000313" key="4">
    <source>
        <dbReference type="EMBL" id="SDC65419.1"/>
    </source>
</evidence>
<dbReference type="PROSITE" id="PS51109">
    <property type="entry name" value="G5"/>
    <property type="match status" value="1"/>
</dbReference>
<feature type="compositionally biased region" description="Basic and acidic residues" evidence="2">
    <location>
        <begin position="107"/>
        <end position="116"/>
    </location>
</feature>
<keyword evidence="1" id="KW-0732">Signal</keyword>
<protein>
    <submittedName>
        <fullName evidence="4">3D (Asp-Asp-Asp) domain-containing protein</fullName>
    </submittedName>
</protein>
<dbReference type="InterPro" id="IPR036908">
    <property type="entry name" value="RlpA-like_sf"/>
</dbReference>
<reference evidence="5" key="1">
    <citation type="submission" date="2016-10" db="EMBL/GenBank/DDBJ databases">
        <authorList>
            <person name="Varghese N."/>
            <person name="Submissions S."/>
        </authorList>
    </citation>
    <scope>NUCLEOTIDE SEQUENCE [LARGE SCALE GENOMIC DNA]</scope>
    <source>
        <strain evidence="5">DSM 11005</strain>
    </source>
</reference>
<dbReference type="PANTHER" id="PTHR39160:SF4">
    <property type="entry name" value="RESUSCITATION-PROMOTING FACTOR RPFB"/>
    <property type="match status" value="1"/>
</dbReference>
<gene>
    <name evidence="4" type="ORF">SAMN04487864_11325</name>
</gene>
<dbReference type="GO" id="GO:0004553">
    <property type="term" value="F:hydrolase activity, hydrolyzing O-glycosyl compounds"/>
    <property type="evidence" value="ECO:0007669"/>
    <property type="project" value="InterPro"/>
</dbReference>
<evidence type="ECO:0000313" key="5">
    <source>
        <dbReference type="Proteomes" id="UP000198943"/>
    </source>
</evidence>
<evidence type="ECO:0000256" key="2">
    <source>
        <dbReference type="SAM" id="MobiDB-lite"/>
    </source>
</evidence>
<dbReference type="PANTHER" id="PTHR39160">
    <property type="entry name" value="CELL WALL-BINDING PROTEIN YOCH"/>
    <property type="match status" value="1"/>
</dbReference>
<dbReference type="EMBL" id="FMYW01000013">
    <property type="protein sequence ID" value="SDC65419.1"/>
    <property type="molecule type" value="Genomic_DNA"/>
</dbReference>
<dbReference type="Proteomes" id="UP000198943">
    <property type="component" value="Unassembled WGS sequence"/>
</dbReference>
<dbReference type="OrthoDB" id="9798935at2"/>
<evidence type="ECO:0000256" key="1">
    <source>
        <dbReference type="ARBA" id="ARBA00022729"/>
    </source>
</evidence>
<organism evidence="4 5">
    <name type="scientific">Succiniclasticum ruminis</name>
    <dbReference type="NCBI Taxonomy" id="40841"/>
    <lineage>
        <taxon>Bacteria</taxon>
        <taxon>Bacillati</taxon>
        <taxon>Bacillota</taxon>
        <taxon>Negativicutes</taxon>
        <taxon>Acidaminococcales</taxon>
        <taxon>Acidaminococcaceae</taxon>
        <taxon>Succiniclasticum</taxon>
    </lineage>
</organism>
<feature type="domain" description="G5" evidence="3">
    <location>
        <begin position="248"/>
        <end position="327"/>
    </location>
</feature>
<feature type="region of interest" description="Disordered" evidence="2">
    <location>
        <begin position="97"/>
        <end position="191"/>
    </location>
</feature>
<proteinExistence type="predicted"/>
<evidence type="ECO:0000259" key="3">
    <source>
        <dbReference type="PROSITE" id="PS51109"/>
    </source>
</evidence>
<sequence length="429" mass="47029">MKKKTNDKIVPKLLKGLTGILFAVSTFFILPGLLYAEEPGPVMPQEQVFLDPSQVEAAKKQLEDDAAGKSGPRTKNVEVVSGDRVIADVKVVEQDNKTKAPATDTVSETKKTEDSNKATGLPAKVGTEKPVPAMKQEGKETKTETVQPQKPVQEKAETSKTAEAKVTQPDTKPGVTAAENKNETATSQAQPVLQHKPVRLSRFGVAKEFTTHNTTVGAVLQEMAVNLDGRTVYPPLETKITDGLVIHVLARKSFLSKEEVEVPFGTKVIEDPELEFGTKKVEKEGVKGKDLVIYENITRPGREQKIELDRRRIANPVNEIVRKGVAQSVLTPNGYVKYKKVIYGEATAYTWGGGASGTTSIGLWPKRGIVAVDPRQIPYYTKLYIPGYGMAIAGDTGGAIVGNRIDLFMDSLYECYQWGRRDVEIYILE</sequence>
<dbReference type="GO" id="GO:0009254">
    <property type="term" value="P:peptidoglycan turnover"/>
    <property type="evidence" value="ECO:0007669"/>
    <property type="project" value="InterPro"/>
</dbReference>
<accession>A0A1G6NC22</accession>
<dbReference type="InterPro" id="IPR010611">
    <property type="entry name" value="3D_dom"/>
</dbReference>
<dbReference type="SMART" id="SM01208">
    <property type="entry name" value="G5"/>
    <property type="match status" value="1"/>
</dbReference>
<dbReference type="Pfam" id="PF06725">
    <property type="entry name" value="3D"/>
    <property type="match status" value="1"/>
</dbReference>
<dbReference type="AlphaFoldDB" id="A0A1G6NC22"/>
<feature type="compositionally biased region" description="Basic and acidic residues" evidence="2">
    <location>
        <begin position="152"/>
        <end position="163"/>
    </location>
</feature>
<dbReference type="Pfam" id="PF07501">
    <property type="entry name" value="G5"/>
    <property type="match status" value="1"/>
</dbReference>
<dbReference type="InterPro" id="IPR059180">
    <property type="entry name" value="3D_YorM"/>
</dbReference>
<dbReference type="GO" id="GO:0019867">
    <property type="term" value="C:outer membrane"/>
    <property type="evidence" value="ECO:0007669"/>
    <property type="project" value="InterPro"/>
</dbReference>